<dbReference type="SUPFAM" id="SSF51735">
    <property type="entry name" value="NAD(P)-binding Rossmann-fold domains"/>
    <property type="match status" value="1"/>
</dbReference>
<sequence>MCIMKILVTGATGFIGGEFVKNTQFDLRCVVRKNKENNFNDVFEIDGLNTNTNWQGAFDGVDVVVHFAGIAQSEQTNQEEYEQINFKGTLKLAEEAASAGVKRFIFISTALVNGNNTNEKPFSEKDKVFPANAYATSKYKAEQSLQSLALKSNMDFVIIRPPVVYGNGVKSNFTTLVKLVKKLPILPFGLAHNSRSYLSVLNFIDFIELCLFNDKVANQTFLISDNESISTKELTNRINGVFGKKTRQLPVPILFLSY</sequence>
<dbReference type="InterPro" id="IPR050177">
    <property type="entry name" value="Lipid_A_modif_metabolic_enz"/>
</dbReference>
<proteinExistence type="predicted"/>
<evidence type="ECO:0000259" key="1">
    <source>
        <dbReference type="Pfam" id="PF01370"/>
    </source>
</evidence>
<dbReference type="Pfam" id="PF01370">
    <property type="entry name" value="Epimerase"/>
    <property type="match status" value="1"/>
</dbReference>
<gene>
    <name evidence="2" type="ORF">CF386_10440</name>
</gene>
<name>A0A220VGL5_9GAMM</name>
<dbReference type="AlphaFoldDB" id="A0A220VGL5"/>
<keyword evidence="3" id="KW-1185">Reference proteome</keyword>
<dbReference type="KEGG" id="pmai:CF386_10440"/>
<evidence type="ECO:0000313" key="2">
    <source>
        <dbReference type="EMBL" id="ASK79469.1"/>
    </source>
</evidence>
<protein>
    <submittedName>
        <fullName evidence="2">UDP-glucose 4-epimerase</fullName>
    </submittedName>
</protein>
<organism evidence="2 3">
    <name type="scientific">Paraphotobacterium marinum</name>
    <dbReference type="NCBI Taxonomy" id="1755811"/>
    <lineage>
        <taxon>Bacteria</taxon>
        <taxon>Pseudomonadati</taxon>
        <taxon>Pseudomonadota</taxon>
        <taxon>Gammaproteobacteria</taxon>
        <taxon>Vibrionales</taxon>
        <taxon>Vibrionaceae</taxon>
        <taxon>Paraphotobacterium</taxon>
    </lineage>
</organism>
<reference evidence="2 3" key="1">
    <citation type="journal article" date="2016" name="Int. J. Syst. Evol. Microbiol.">
        <title>Paraphotobacterium marinum gen. nov., sp. nov., a member of the family Vibrionaceae, isolated from surface seawater.</title>
        <authorList>
            <person name="Huang Z."/>
            <person name="Dong C."/>
            <person name="Shao Z."/>
        </authorList>
    </citation>
    <scope>NUCLEOTIDE SEQUENCE [LARGE SCALE GENOMIC DNA]</scope>
    <source>
        <strain evidence="2 3">NSCS20N07D</strain>
    </source>
</reference>
<dbReference type="PANTHER" id="PTHR43245">
    <property type="entry name" value="BIFUNCTIONAL POLYMYXIN RESISTANCE PROTEIN ARNA"/>
    <property type="match status" value="1"/>
</dbReference>
<dbReference type="EMBL" id="CP022356">
    <property type="protein sequence ID" value="ASK79469.1"/>
    <property type="molecule type" value="Genomic_DNA"/>
</dbReference>
<dbReference type="Gene3D" id="3.40.50.720">
    <property type="entry name" value="NAD(P)-binding Rossmann-like Domain"/>
    <property type="match status" value="1"/>
</dbReference>
<dbReference type="Proteomes" id="UP000242175">
    <property type="component" value="Chromosome small"/>
</dbReference>
<dbReference type="PANTHER" id="PTHR43245:SF58">
    <property type="entry name" value="BLL5923 PROTEIN"/>
    <property type="match status" value="1"/>
</dbReference>
<accession>A0A220VGL5</accession>
<feature type="domain" description="NAD-dependent epimerase/dehydratase" evidence="1">
    <location>
        <begin position="6"/>
        <end position="213"/>
    </location>
</feature>
<dbReference type="InterPro" id="IPR001509">
    <property type="entry name" value="Epimerase_deHydtase"/>
</dbReference>
<evidence type="ECO:0000313" key="3">
    <source>
        <dbReference type="Proteomes" id="UP000242175"/>
    </source>
</evidence>
<dbReference type="InterPro" id="IPR036291">
    <property type="entry name" value="NAD(P)-bd_dom_sf"/>
</dbReference>